<dbReference type="FunFam" id="4.10.280.10:FF:000032">
    <property type="entry name" value="Transcription factor bHLH123 family"/>
    <property type="match status" value="1"/>
</dbReference>
<dbReference type="InterPro" id="IPR036638">
    <property type="entry name" value="HLH_DNA-bd_sf"/>
</dbReference>
<evidence type="ECO:0000313" key="9">
    <source>
        <dbReference type="EMBL" id="WOK97923.1"/>
    </source>
</evidence>
<dbReference type="InterPro" id="IPR045843">
    <property type="entry name" value="IND-like"/>
</dbReference>
<dbReference type="PROSITE" id="PS50888">
    <property type="entry name" value="BHLH"/>
    <property type="match status" value="1"/>
</dbReference>
<reference evidence="9 10" key="1">
    <citation type="submission" date="2023-10" db="EMBL/GenBank/DDBJ databases">
        <title>Chromosome-scale genome assembly provides insights into flower coloration mechanisms of Canna indica.</title>
        <authorList>
            <person name="Li C."/>
        </authorList>
    </citation>
    <scope>NUCLEOTIDE SEQUENCE [LARGE SCALE GENOMIC DNA]</scope>
    <source>
        <tissue evidence="9">Flower</tissue>
    </source>
</reference>
<dbReference type="AlphaFoldDB" id="A0AAQ3JXC5"/>
<protein>
    <submittedName>
        <fullName evidence="9">Transcription factor bHLH133</fullName>
    </submittedName>
</protein>
<comment type="similarity">
    <text evidence="2">Belongs to the bHLH protein family.</text>
</comment>
<keyword evidence="10" id="KW-1185">Reference proteome</keyword>
<dbReference type="InterPro" id="IPR045239">
    <property type="entry name" value="bHLH95_bHLH"/>
</dbReference>
<name>A0AAQ3JXC5_9LILI</name>
<evidence type="ECO:0000313" key="10">
    <source>
        <dbReference type="Proteomes" id="UP001327560"/>
    </source>
</evidence>
<dbReference type="PANTHER" id="PTHR16223">
    <property type="entry name" value="TRANSCRIPTION FACTOR BHLH83-RELATED"/>
    <property type="match status" value="1"/>
</dbReference>
<dbReference type="Proteomes" id="UP001327560">
    <property type="component" value="Chromosome 2"/>
</dbReference>
<sequence length="338" mass="37711">MNRGGVYRSSLVQQMIEGNPNLWSMNSQEIPSLLSSPSASSSSSFSSAASAVFPKYSKFASFNPMLIPCHENQEQLPVVSWSQLLLGEFGEEEDGCRNVANYPKRMENNWKDQIMCSSANTQVLDVKKEDAETGHGYYSGKDKEGSSWSQQLAVAASSPRSCVTSSNILDFSNCKTQRKHHQLDNSNSECNSNGGAALKKARIQSSSVQSTLKVRKEKLGDRIAALHQLVSPFGKTDTASVLSEAIGYIRFLQTQIQALSSPYLRNGSRNSRNSVSINSNIIYLTMYSCPHQSYDHRVDLDQINLFWSSKCIYTGSRFPKFSLLFPSYYMKPYISRSF</sequence>
<keyword evidence="4" id="KW-0805">Transcription regulation</keyword>
<evidence type="ECO:0000256" key="7">
    <source>
        <dbReference type="ARBA" id="ARBA00023242"/>
    </source>
</evidence>
<dbReference type="CDD" id="cd11393">
    <property type="entry name" value="bHLH_AtbHLH_like"/>
    <property type="match status" value="1"/>
</dbReference>
<dbReference type="InterPro" id="IPR011598">
    <property type="entry name" value="bHLH_dom"/>
</dbReference>
<proteinExistence type="inferred from homology"/>
<feature type="domain" description="BHLH" evidence="8">
    <location>
        <begin position="203"/>
        <end position="252"/>
    </location>
</feature>
<dbReference type="GO" id="GO:0005634">
    <property type="term" value="C:nucleus"/>
    <property type="evidence" value="ECO:0007669"/>
    <property type="project" value="UniProtKB-SubCell"/>
</dbReference>
<dbReference type="PANTHER" id="PTHR16223:SF136">
    <property type="entry name" value="TRANSCRIPTION FACTOR BHLH133-RELATED"/>
    <property type="match status" value="1"/>
</dbReference>
<evidence type="ECO:0000256" key="4">
    <source>
        <dbReference type="ARBA" id="ARBA00023015"/>
    </source>
</evidence>
<evidence type="ECO:0000256" key="5">
    <source>
        <dbReference type="ARBA" id="ARBA00023125"/>
    </source>
</evidence>
<comment type="subcellular location">
    <subcellularLocation>
        <location evidence="1">Nucleus</location>
    </subcellularLocation>
</comment>
<evidence type="ECO:0000256" key="3">
    <source>
        <dbReference type="ARBA" id="ARBA00011738"/>
    </source>
</evidence>
<keyword evidence="6" id="KW-0804">Transcription</keyword>
<dbReference type="GO" id="GO:0000978">
    <property type="term" value="F:RNA polymerase II cis-regulatory region sequence-specific DNA binding"/>
    <property type="evidence" value="ECO:0007669"/>
    <property type="project" value="TreeGrafter"/>
</dbReference>
<gene>
    <name evidence="9" type="ORF">Cni_G06631</name>
</gene>
<evidence type="ECO:0000259" key="8">
    <source>
        <dbReference type="PROSITE" id="PS50888"/>
    </source>
</evidence>
<keyword evidence="5" id="KW-0238">DNA-binding</keyword>
<evidence type="ECO:0000256" key="1">
    <source>
        <dbReference type="ARBA" id="ARBA00004123"/>
    </source>
</evidence>
<dbReference type="EMBL" id="CP136891">
    <property type="protein sequence ID" value="WOK97923.1"/>
    <property type="molecule type" value="Genomic_DNA"/>
</dbReference>
<accession>A0AAQ3JXC5</accession>
<dbReference type="GO" id="GO:0046983">
    <property type="term" value="F:protein dimerization activity"/>
    <property type="evidence" value="ECO:0007669"/>
    <property type="project" value="InterPro"/>
</dbReference>
<dbReference type="SUPFAM" id="SSF47459">
    <property type="entry name" value="HLH, helix-loop-helix DNA-binding domain"/>
    <property type="match status" value="1"/>
</dbReference>
<evidence type="ECO:0000256" key="2">
    <source>
        <dbReference type="ARBA" id="ARBA00005510"/>
    </source>
</evidence>
<dbReference type="GO" id="GO:0000981">
    <property type="term" value="F:DNA-binding transcription factor activity, RNA polymerase II-specific"/>
    <property type="evidence" value="ECO:0007669"/>
    <property type="project" value="TreeGrafter"/>
</dbReference>
<organism evidence="9 10">
    <name type="scientific">Canna indica</name>
    <name type="common">Indian-shot</name>
    <dbReference type="NCBI Taxonomy" id="4628"/>
    <lineage>
        <taxon>Eukaryota</taxon>
        <taxon>Viridiplantae</taxon>
        <taxon>Streptophyta</taxon>
        <taxon>Embryophyta</taxon>
        <taxon>Tracheophyta</taxon>
        <taxon>Spermatophyta</taxon>
        <taxon>Magnoliopsida</taxon>
        <taxon>Liliopsida</taxon>
        <taxon>Zingiberales</taxon>
        <taxon>Cannaceae</taxon>
        <taxon>Canna</taxon>
    </lineage>
</organism>
<comment type="subunit">
    <text evidence="3">Homodimer.</text>
</comment>
<keyword evidence="7" id="KW-0539">Nucleus</keyword>
<dbReference type="Gene3D" id="4.10.280.10">
    <property type="entry name" value="Helix-loop-helix DNA-binding domain"/>
    <property type="match status" value="1"/>
</dbReference>
<evidence type="ECO:0000256" key="6">
    <source>
        <dbReference type="ARBA" id="ARBA00023163"/>
    </source>
</evidence>